<dbReference type="AlphaFoldDB" id="A0A2T8KMV8"/>
<protein>
    <submittedName>
        <fullName evidence="1">Uncharacterized protein</fullName>
    </submittedName>
</protein>
<gene>
    <name evidence="1" type="ORF">PAHAL_2G037100</name>
</gene>
<reference evidence="1" key="1">
    <citation type="submission" date="2018-04" db="EMBL/GenBank/DDBJ databases">
        <title>WGS assembly of Panicum hallii.</title>
        <authorList>
            <person name="Lovell J."/>
            <person name="Jenkins J."/>
            <person name="Lowry D."/>
            <person name="Mamidi S."/>
            <person name="Sreedasyam A."/>
            <person name="Weng X."/>
            <person name="Barry K."/>
            <person name="Bonette J."/>
            <person name="Campitelli B."/>
            <person name="Daum C."/>
            <person name="Gordon S."/>
            <person name="Gould B."/>
            <person name="Lipzen A."/>
            <person name="Macqueen A."/>
            <person name="Palacio-Mejia J."/>
            <person name="Plott C."/>
            <person name="Shakirov E."/>
            <person name="Shu S."/>
            <person name="Yoshinaga Y."/>
            <person name="Zane M."/>
            <person name="Rokhsar D."/>
            <person name="Grimwood J."/>
            <person name="Schmutz J."/>
            <person name="Juenger T."/>
        </authorList>
    </citation>
    <scope>NUCLEOTIDE SEQUENCE [LARGE SCALE GENOMIC DNA]</scope>
    <source>
        <strain evidence="1">FIL2</strain>
    </source>
</reference>
<dbReference type="EMBL" id="CM008047">
    <property type="protein sequence ID" value="PVH63474.1"/>
    <property type="molecule type" value="Genomic_DNA"/>
</dbReference>
<accession>A0A2T8KMV8</accession>
<organism evidence="1">
    <name type="scientific">Panicum hallii</name>
    <dbReference type="NCBI Taxonomy" id="206008"/>
    <lineage>
        <taxon>Eukaryota</taxon>
        <taxon>Viridiplantae</taxon>
        <taxon>Streptophyta</taxon>
        <taxon>Embryophyta</taxon>
        <taxon>Tracheophyta</taxon>
        <taxon>Spermatophyta</taxon>
        <taxon>Magnoliopsida</taxon>
        <taxon>Liliopsida</taxon>
        <taxon>Poales</taxon>
        <taxon>Poaceae</taxon>
        <taxon>PACMAD clade</taxon>
        <taxon>Panicoideae</taxon>
        <taxon>Panicodae</taxon>
        <taxon>Paniceae</taxon>
        <taxon>Panicinae</taxon>
        <taxon>Panicum</taxon>
        <taxon>Panicum sect. Panicum</taxon>
    </lineage>
</organism>
<dbReference type="Proteomes" id="UP000243499">
    <property type="component" value="Chromosome 2"/>
</dbReference>
<name>A0A2T8KMV8_9POAL</name>
<evidence type="ECO:0000313" key="1">
    <source>
        <dbReference type="EMBL" id="PVH63474.1"/>
    </source>
</evidence>
<sequence>MASEEAERAVIAEAVAARARDLVRALLAPGGLMSVEDAGVTVAVSVKSCLAKISRENLNVCSPQDVEKLAVADTLTVVVNLGAGSLTAPHSMVEESITKAVVASSAQVGDTSTSSDCIFAL</sequence>
<dbReference type="Gramene" id="PVH63474">
    <property type="protein sequence ID" value="PVH63474"/>
    <property type="gene ID" value="PAHAL_2G037100"/>
</dbReference>
<proteinExistence type="predicted"/>